<dbReference type="PANTHER" id="PTHR39321:SF3">
    <property type="entry name" value="PHOSPHOPANTETHEINE ADENYLYLTRANSFERASE"/>
    <property type="match status" value="1"/>
</dbReference>
<organism evidence="12 13">
    <name type="scientific">Floricoccus penangensis</name>
    <dbReference type="NCBI Taxonomy" id="1859475"/>
    <lineage>
        <taxon>Bacteria</taxon>
        <taxon>Bacillati</taxon>
        <taxon>Bacillota</taxon>
        <taxon>Bacilli</taxon>
        <taxon>Lactobacillales</taxon>
        <taxon>Streptococcaceae</taxon>
        <taxon>Floricoccus</taxon>
    </lineage>
</organism>
<keyword evidence="3 10" id="KW-0662">Pyridine nucleotide biosynthesis</keyword>
<comment type="caution">
    <text evidence="12">The sequence shown here is derived from an EMBL/GenBank/DDBJ whole genome shotgun (WGS) entry which is preliminary data.</text>
</comment>
<dbReference type="EC" id="2.7.7.18" evidence="10"/>
<evidence type="ECO:0000256" key="8">
    <source>
        <dbReference type="ARBA" id="ARBA00023027"/>
    </source>
</evidence>
<dbReference type="Gene3D" id="3.40.50.620">
    <property type="entry name" value="HUPs"/>
    <property type="match status" value="1"/>
</dbReference>
<dbReference type="Pfam" id="PF01467">
    <property type="entry name" value="CTP_transf_like"/>
    <property type="match status" value="1"/>
</dbReference>
<evidence type="ECO:0000256" key="6">
    <source>
        <dbReference type="ARBA" id="ARBA00022741"/>
    </source>
</evidence>
<evidence type="ECO:0000256" key="5">
    <source>
        <dbReference type="ARBA" id="ARBA00022695"/>
    </source>
</evidence>
<dbReference type="NCBIfam" id="TIGR00482">
    <property type="entry name" value="nicotinate (nicotinamide) nucleotide adenylyltransferase"/>
    <property type="match status" value="1"/>
</dbReference>
<gene>
    <name evidence="10 12" type="primary">nadD</name>
    <name evidence="12" type="ORF">BG262_06770</name>
</gene>
<dbReference type="SUPFAM" id="SSF52374">
    <property type="entry name" value="Nucleotidylyl transferase"/>
    <property type="match status" value="1"/>
</dbReference>
<dbReference type="InterPro" id="IPR004821">
    <property type="entry name" value="Cyt_trans-like"/>
</dbReference>
<comment type="similarity">
    <text evidence="10">Belongs to the NadD family.</text>
</comment>
<dbReference type="CDD" id="cd02165">
    <property type="entry name" value="NMNAT"/>
    <property type="match status" value="1"/>
</dbReference>
<dbReference type="InterPro" id="IPR005248">
    <property type="entry name" value="NadD/NMNAT"/>
</dbReference>
<dbReference type="OrthoDB" id="5295945at2"/>
<dbReference type="Proteomes" id="UP000177273">
    <property type="component" value="Unassembled WGS sequence"/>
</dbReference>
<evidence type="ECO:0000256" key="1">
    <source>
        <dbReference type="ARBA" id="ARBA00002324"/>
    </source>
</evidence>
<comment type="function">
    <text evidence="1 10">Catalyzes the reversible adenylation of nicotinate mononucleotide (NaMN) to nicotinic acid adenine dinucleotide (NaAD).</text>
</comment>
<name>A0A9Q5JEB6_9LACT</name>
<reference evidence="13" key="1">
    <citation type="submission" date="2016-09" db="EMBL/GenBank/DDBJ databases">
        <title>Draft genome sequence of a novel species of the family Streptococcaceae isolated from flowers.</title>
        <authorList>
            <person name="Chuah L.-O."/>
            <person name="Yap K.-P."/>
            <person name="Thong K.L."/>
            <person name="Liong M.T."/>
            <person name="Ahmad R."/>
            <person name="Rusul G."/>
        </authorList>
    </citation>
    <scope>NUCLEOTIDE SEQUENCE [LARGE SCALE GENOMIC DNA]</scope>
    <source>
        <strain evidence="13">HibF3</strain>
    </source>
</reference>
<proteinExistence type="inferred from homology"/>
<keyword evidence="7 10" id="KW-0067">ATP-binding</keyword>
<accession>A0A9Q5JEB6</accession>
<keyword evidence="4 10" id="KW-0808">Transferase</keyword>
<feature type="domain" description="Cytidyltransferase-like" evidence="11">
    <location>
        <begin position="14"/>
        <end position="170"/>
    </location>
</feature>
<dbReference type="GO" id="GO:0005524">
    <property type="term" value="F:ATP binding"/>
    <property type="evidence" value="ECO:0007669"/>
    <property type="project" value="UniProtKB-KW"/>
</dbReference>
<dbReference type="HAMAP" id="MF_00244">
    <property type="entry name" value="NaMN_adenylyltr"/>
    <property type="match status" value="1"/>
</dbReference>
<dbReference type="NCBIfam" id="NF000840">
    <property type="entry name" value="PRK00071.1-3"/>
    <property type="match status" value="1"/>
</dbReference>
<dbReference type="NCBIfam" id="TIGR00125">
    <property type="entry name" value="cyt_tran_rel"/>
    <property type="match status" value="1"/>
</dbReference>
<keyword evidence="13" id="KW-1185">Reference proteome</keyword>
<evidence type="ECO:0000256" key="9">
    <source>
        <dbReference type="ARBA" id="ARBA00048721"/>
    </source>
</evidence>
<dbReference type="PANTHER" id="PTHR39321">
    <property type="entry name" value="NICOTINATE-NUCLEOTIDE ADENYLYLTRANSFERASE-RELATED"/>
    <property type="match status" value="1"/>
</dbReference>
<evidence type="ECO:0000313" key="13">
    <source>
        <dbReference type="Proteomes" id="UP000177273"/>
    </source>
</evidence>
<sequence length="199" mass="23280">MIFGNNNMVERIGILGGNFNPVHNAHLFIADQVRQKLKLDKVLLMPEANPPHVDKKKTIDAKYRLDMLELALEDYPDLGIEMIEIERGGISYSHDTMKLLKEKNPTIKYYFIIGQDMVEYLPKWYKIDELMEMVDFIAVRRSKDETLISQYPVTWVDLPFMDISSTFIRKEISEGLVPNFIISDKLISYIKENNLYKDE</sequence>
<evidence type="ECO:0000256" key="3">
    <source>
        <dbReference type="ARBA" id="ARBA00022642"/>
    </source>
</evidence>
<keyword evidence="8 10" id="KW-0520">NAD</keyword>
<dbReference type="InterPro" id="IPR014729">
    <property type="entry name" value="Rossmann-like_a/b/a_fold"/>
</dbReference>
<evidence type="ECO:0000256" key="2">
    <source>
        <dbReference type="ARBA" id="ARBA00005019"/>
    </source>
</evidence>
<protein>
    <recommendedName>
        <fullName evidence="10">Probable nicotinate-nucleotide adenylyltransferase</fullName>
        <ecNumber evidence="10">2.7.7.18</ecNumber>
    </recommendedName>
    <alternativeName>
        <fullName evidence="10">Deamido-NAD(+) diphosphorylase</fullName>
    </alternativeName>
    <alternativeName>
        <fullName evidence="10">Deamido-NAD(+) pyrophosphorylase</fullName>
    </alternativeName>
    <alternativeName>
        <fullName evidence="10">Nicotinate mononucleotide adenylyltransferase</fullName>
        <shortName evidence="10">NaMN adenylyltransferase</shortName>
    </alternativeName>
</protein>
<keyword evidence="5 10" id="KW-0548">Nucleotidyltransferase</keyword>
<evidence type="ECO:0000313" key="12">
    <source>
        <dbReference type="EMBL" id="OFI45694.1"/>
    </source>
</evidence>
<evidence type="ECO:0000256" key="4">
    <source>
        <dbReference type="ARBA" id="ARBA00022679"/>
    </source>
</evidence>
<evidence type="ECO:0000259" key="11">
    <source>
        <dbReference type="Pfam" id="PF01467"/>
    </source>
</evidence>
<evidence type="ECO:0000256" key="10">
    <source>
        <dbReference type="HAMAP-Rule" id="MF_00244"/>
    </source>
</evidence>
<keyword evidence="6 10" id="KW-0547">Nucleotide-binding</keyword>
<comment type="pathway">
    <text evidence="2 10">Cofactor biosynthesis; NAD(+) biosynthesis; deamido-NAD(+) from nicotinate D-ribonucleotide: step 1/1.</text>
</comment>
<dbReference type="NCBIfam" id="NF000841">
    <property type="entry name" value="PRK00071.1-4"/>
    <property type="match status" value="1"/>
</dbReference>
<dbReference type="GO" id="GO:0004515">
    <property type="term" value="F:nicotinate-nucleotide adenylyltransferase activity"/>
    <property type="evidence" value="ECO:0007669"/>
    <property type="project" value="UniProtKB-UniRule"/>
</dbReference>
<evidence type="ECO:0000256" key="7">
    <source>
        <dbReference type="ARBA" id="ARBA00022840"/>
    </source>
</evidence>
<dbReference type="AlphaFoldDB" id="A0A9Q5JEB6"/>
<dbReference type="GO" id="GO:0009435">
    <property type="term" value="P:NAD+ biosynthetic process"/>
    <property type="evidence" value="ECO:0007669"/>
    <property type="project" value="UniProtKB-UniRule"/>
</dbReference>
<dbReference type="EMBL" id="MKIQ01000031">
    <property type="protein sequence ID" value="OFI45694.1"/>
    <property type="molecule type" value="Genomic_DNA"/>
</dbReference>
<comment type="catalytic activity">
    <reaction evidence="9 10">
        <text>nicotinate beta-D-ribonucleotide + ATP + H(+) = deamido-NAD(+) + diphosphate</text>
        <dbReference type="Rhea" id="RHEA:22860"/>
        <dbReference type="ChEBI" id="CHEBI:15378"/>
        <dbReference type="ChEBI" id="CHEBI:30616"/>
        <dbReference type="ChEBI" id="CHEBI:33019"/>
        <dbReference type="ChEBI" id="CHEBI:57502"/>
        <dbReference type="ChEBI" id="CHEBI:58437"/>
        <dbReference type="EC" id="2.7.7.18"/>
    </reaction>
</comment>